<keyword evidence="7 9" id="KW-1133">Transmembrane helix</keyword>
<organism evidence="11">
    <name type="scientific">Methyloraptor flagellatus</name>
    <dbReference type="NCBI Taxonomy" id="3162530"/>
    <lineage>
        <taxon>Bacteria</taxon>
        <taxon>Pseudomonadati</taxon>
        <taxon>Pseudomonadota</taxon>
        <taxon>Alphaproteobacteria</taxon>
        <taxon>Hyphomicrobiales</taxon>
        <taxon>Ancalomicrobiaceae</taxon>
        <taxon>Methyloraptor</taxon>
    </lineage>
</organism>
<comment type="similarity">
    <text evidence="2">Belongs to the binding-protein-dependent transport system permease family. HisMQ subfamily.</text>
</comment>
<evidence type="ECO:0000259" key="10">
    <source>
        <dbReference type="PROSITE" id="PS50928"/>
    </source>
</evidence>
<dbReference type="InterPro" id="IPR043429">
    <property type="entry name" value="ArtM/GltK/GlnP/TcyL/YhdX-like"/>
</dbReference>
<dbReference type="SUPFAM" id="SSF161098">
    <property type="entry name" value="MetI-like"/>
    <property type="match status" value="1"/>
</dbReference>
<keyword evidence="3 9" id="KW-0813">Transport</keyword>
<evidence type="ECO:0000313" key="11">
    <source>
        <dbReference type="EMBL" id="XBY42962.1"/>
    </source>
</evidence>
<dbReference type="Pfam" id="PF00528">
    <property type="entry name" value="BPD_transp_1"/>
    <property type="match status" value="1"/>
</dbReference>
<dbReference type="GO" id="GO:0022857">
    <property type="term" value="F:transmembrane transporter activity"/>
    <property type="evidence" value="ECO:0007669"/>
    <property type="project" value="InterPro"/>
</dbReference>
<accession>A0AAU7X5I4</accession>
<dbReference type="AlphaFoldDB" id="A0AAU7X5I4"/>
<comment type="subcellular location">
    <subcellularLocation>
        <location evidence="1">Cell inner membrane</location>
        <topology evidence="1">Multi-pass membrane protein</topology>
    </subcellularLocation>
    <subcellularLocation>
        <location evidence="9">Cell membrane</location>
        <topology evidence="9">Multi-pass membrane protein</topology>
    </subcellularLocation>
</comment>
<evidence type="ECO:0000256" key="3">
    <source>
        <dbReference type="ARBA" id="ARBA00022448"/>
    </source>
</evidence>
<evidence type="ECO:0000256" key="7">
    <source>
        <dbReference type="ARBA" id="ARBA00022989"/>
    </source>
</evidence>
<dbReference type="InterPro" id="IPR000515">
    <property type="entry name" value="MetI-like"/>
</dbReference>
<dbReference type="GO" id="GO:0006865">
    <property type="term" value="P:amino acid transport"/>
    <property type="evidence" value="ECO:0007669"/>
    <property type="project" value="UniProtKB-KW"/>
</dbReference>
<name>A0AAU7X5I4_9HYPH</name>
<evidence type="ECO:0000256" key="2">
    <source>
        <dbReference type="ARBA" id="ARBA00010072"/>
    </source>
</evidence>
<dbReference type="NCBIfam" id="TIGR01726">
    <property type="entry name" value="HEQRo_perm_3TM"/>
    <property type="match status" value="1"/>
</dbReference>
<feature type="transmembrane region" description="Helical" evidence="9">
    <location>
        <begin position="189"/>
        <end position="210"/>
    </location>
</feature>
<evidence type="ECO:0000256" key="4">
    <source>
        <dbReference type="ARBA" id="ARBA00022475"/>
    </source>
</evidence>
<keyword evidence="8 9" id="KW-0472">Membrane</keyword>
<feature type="transmembrane region" description="Helical" evidence="9">
    <location>
        <begin position="136"/>
        <end position="157"/>
    </location>
</feature>
<dbReference type="InterPro" id="IPR010065">
    <property type="entry name" value="AA_ABC_transptr_permease_3TM"/>
</dbReference>
<feature type="transmembrane region" description="Helical" evidence="9">
    <location>
        <begin position="83"/>
        <end position="103"/>
    </location>
</feature>
<dbReference type="Gene3D" id="1.10.3720.10">
    <property type="entry name" value="MetI-like"/>
    <property type="match status" value="1"/>
</dbReference>
<reference evidence="11" key="1">
    <citation type="submission" date="2024-06" db="EMBL/GenBank/DDBJ databases">
        <title>Methylostella associata gen. nov., sp. nov., a novel Ancalomicrobiaceae-affiliated facultatively methylotrophic bacteria that feed on methanotrophs of the genus Methylococcus.</title>
        <authorList>
            <person name="Saltykova V."/>
            <person name="Danilova O.V."/>
            <person name="Oshkin I.Y."/>
            <person name="Belova S.E."/>
            <person name="Pimenov N.V."/>
            <person name="Dedysh S.N."/>
        </authorList>
    </citation>
    <scope>NUCLEOTIDE SEQUENCE</scope>
    <source>
        <strain evidence="11">S20</strain>
    </source>
</reference>
<feature type="transmembrane region" description="Helical" evidence="9">
    <location>
        <begin position="12"/>
        <end position="41"/>
    </location>
</feature>
<dbReference type="GO" id="GO:0043190">
    <property type="term" value="C:ATP-binding cassette (ABC) transporter complex"/>
    <property type="evidence" value="ECO:0007669"/>
    <property type="project" value="InterPro"/>
</dbReference>
<dbReference type="RefSeq" id="WP_407048065.1">
    <property type="nucleotide sequence ID" value="NZ_CP158568.1"/>
</dbReference>
<sequence>MKLDFALIASQLPAIFGALGVTLSVWAVSLVIGVILGLLVAVARRYGPRWLNWLLVGYVELFRGTPFLVQLFLLYYGGPYAGLSLDAVPAGVLALSVYAAAYFSEVFRTGFEAVPPGHVEAGECLGLTRLQIIRRILLPEMTLLVLPASINTAIVMLKETAVMSIITVPELTMTISAIGSQLYAFVESLFLLALFYWALVELCGWIGQWCERRLSRFRFSSQ</sequence>
<dbReference type="PROSITE" id="PS50928">
    <property type="entry name" value="ABC_TM1"/>
    <property type="match status" value="1"/>
</dbReference>
<dbReference type="KEGG" id="mflg:ABS361_12665"/>
<dbReference type="CDD" id="cd06261">
    <property type="entry name" value="TM_PBP2"/>
    <property type="match status" value="1"/>
</dbReference>
<proteinExistence type="inferred from homology"/>
<dbReference type="PANTHER" id="PTHR30614:SF0">
    <property type="entry name" value="L-CYSTINE TRANSPORT SYSTEM PERMEASE PROTEIN TCYL"/>
    <property type="match status" value="1"/>
</dbReference>
<evidence type="ECO:0000256" key="9">
    <source>
        <dbReference type="RuleBase" id="RU363032"/>
    </source>
</evidence>
<dbReference type="InterPro" id="IPR035906">
    <property type="entry name" value="MetI-like_sf"/>
</dbReference>
<keyword evidence="4" id="KW-1003">Cell membrane</keyword>
<evidence type="ECO:0000256" key="5">
    <source>
        <dbReference type="ARBA" id="ARBA00022692"/>
    </source>
</evidence>
<evidence type="ECO:0000256" key="1">
    <source>
        <dbReference type="ARBA" id="ARBA00004429"/>
    </source>
</evidence>
<gene>
    <name evidence="11" type="ORF">ABS361_12665</name>
</gene>
<dbReference type="PANTHER" id="PTHR30614">
    <property type="entry name" value="MEMBRANE COMPONENT OF AMINO ACID ABC TRANSPORTER"/>
    <property type="match status" value="1"/>
</dbReference>
<dbReference type="EMBL" id="CP158568">
    <property type="protein sequence ID" value="XBY42962.1"/>
    <property type="molecule type" value="Genomic_DNA"/>
</dbReference>
<feature type="transmembrane region" description="Helical" evidence="9">
    <location>
        <begin position="53"/>
        <end position="77"/>
    </location>
</feature>
<evidence type="ECO:0000256" key="8">
    <source>
        <dbReference type="ARBA" id="ARBA00023136"/>
    </source>
</evidence>
<evidence type="ECO:0000256" key="6">
    <source>
        <dbReference type="ARBA" id="ARBA00022970"/>
    </source>
</evidence>
<feature type="domain" description="ABC transmembrane type-1" evidence="10">
    <location>
        <begin position="19"/>
        <end position="200"/>
    </location>
</feature>
<keyword evidence="6" id="KW-0029">Amino-acid transport</keyword>
<keyword evidence="5 9" id="KW-0812">Transmembrane</keyword>
<protein>
    <submittedName>
        <fullName evidence="11">Amino acid ABC transporter permease</fullName>
    </submittedName>
</protein>